<dbReference type="RefSeq" id="WP_167093490.1">
    <property type="nucleotide sequence ID" value="NZ_WHJG01000057.1"/>
</dbReference>
<evidence type="ECO:0008006" key="3">
    <source>
        <dbReference type="Google" id="ProtNLM"/>
    </source>
</evidence>
<protein>
    <recommendedName>
        <fullName evidence="3">AP2 domain-containing protein</fullName>
    </recommendedName>
</protein>
<name>A0ABX0NDT0_9BURK</name>
<dbReference type="EMBL" id="WHJG01000057">
    <property type="protein sequence ID" value="NHZ83626.1"/>
    <property type="molecule type" value="Genomic_DNA"/>
</dbReference>
<accession>A0ABX0NDT0</accession>
<reference evidence="1 2" key="1">
    <citation type="submission" date="2019-10" db="EMBL/GenBank/DDBJ databases">
        <title>Taxonomy of Antarctic Massilia spp.: description of Massilia rubra sp. nov., Massilia aquatica sp. nov., Massilia mucilaginosa sp. nov., Massilia frigida sp. nov. isolated from streams, lakes and regoliths.</title>
        <authorList>
            <person name="Holochova P."/>
            <person name="Sedlacek I."/>
            <person name="Kralova S."/>
            <person name="Maslanova I."/>
            <person name="Busse H.-J."/>
            <person name="Stankova E."/>
            <person name="Vrbovska V."/>
            <person name="Kovarovic V."/>
            <person name="Bartak M."/>
            <person name="Svec P."/>
            <person name="Pantucek R."/>
        </authorList>
    </citation>
    <scope>NUCLEOTIDE SEQUENCE [LARGE SCALE GENOMIC DNA]</scope>
    <source>
        <strain evidence="1 2">CCM 8695</strain>
    </source>
</reference>
<dbReference type="Gene3D" id="1.20.5.2050">
    <property type="match status" value="2"/>
</dbReference>
<evidence type="ECO:0000313" key="1">
    <source>
        <dbReference type="EMBL" id="NHZ83626.1"/>
    </source>
</evidence>
<organism evidence="1 2">
    <name type="scientific">Massilia frigida</name>
    <dbReference type="NCBI Taxonomy" id="2609281"/>
    <lineage>
        <taxon>Bacteria</taxon>
        <taxon>Pseudomonadati</taxon>
        <taxon>Pseudomonadota</taxon>
        <taxon>Betaproteobacteria</taxon>
        <taxon>Burkholderiales</taxon>
        <taxon>Oxalobacteraceae</taxon>
        <taxon>Telluria group</taxon>
        <taxon>Massilia</taxon>
    </lineage>
</organism>
<proteinExistence type="predicted"/>
<sequence length="403" mass="44862">MKINMRPATKLRHAHTPDRIGIYRIPHATAGHVLHVVLRRNRKIFTKRFWEHRCGGEAAALQMAQAWRDTIVAKHAPISLAQFCSILRRNNTSGIAGVARREKRYSTRLGEDVTNEYWIARIPRCDGTTFSRSFPVALLGEVEAKSLAIAAREQGLAELDGALFRAQMQPVLVSSRAHMVALEAMLNQPAERRALRAQERALGERERQARREVAAETLRAADARRLAYLAAPSNRTGVPYIGRYQTKGGTGNWRVSIERAGRKYRKTFSDSVFGGADSALAAAETWRDTIFRDIPTPRIAEVVSRINITNTSGTAGVFYSHPSGKTKNGSWVARSPQVKGSTMRSKRFSVEKYGREGALALAVAARAAFTAELAGRRSLHHRAVWQMQQSLARVEPQDPIHPT</sequence>
<gene>
    <name evidence="1" type="ORF">F2P44_30810</name>
</gene>
<keyword evidence="2" id="KW-1185">Reference proteome</keyword>
<dbReference type="Proteomes" id="UP000621455">
    <property type="component" value="Unassembled WGS sequence"/>
</dbReference>
<comment type="caution">
    <text evidence="1">The sequence shown here is derived from an EMBL/GenBank/DDBJ whole genome shotgun (WGS) entry which is preliminary data.</text>
</comment>
<evidence type="ECO:0000313" key="2">
    <source>
        <dbReference type="Proteomes" id="UP000621455"/>
    </source>
</evidence>